<keyword evidence="7 10" id="KW-0443">Lipid metabolism</keyword>
<dbReference type="GO" id="GO:0003989">
    <property type="term" value="F:acetyl-CoA carboxylase activity"/>
    <property type="evidence" value="ECO:0007669"/>
    <property type="project" value="InterPro"/>
</dbReference>
<comment type="caution">
    <text evidence="13">The sequence shown here is derived from an EMBL/GenBank/DDBJ whole genome shotgun (WGS) entry which is preliminary data.</text>
</comment>
<dbReference type="GO" id="GO:0006633">
    <property type="term" value="P:fatty acid biosynthetic process"/>
    <property type="evidence" value="ECO:0007669"/>
    <property type="project" value="UniProtKB-KW"/>
</dbReference>
<gene>
    <name evidence="10" type="primary">accA</name>
    <name evidence="13" type="ORF">E6H03_09490</name>
</gene>
<comment type="subunit">
    <text evidence="10">Acetyl-CoA carboxylase is a heterohexamer composed of biotin carboxyl carrier protein (AccB), biotin carboxylase (AccC) and two subunits each of ACCase subunit alpha (AccA) and ACCase subunit beta (AccD).</text>
</comment>
<evidence type="ECO:0000256" key="7">
    <source>
        <dbReference type="ARBA" id="ARBA00023098"/>
    </source>
</evidence>
<evidence type="ECO:0000313" key="14">
    <source>
        <dbReference type="Proteomes" id="UP000318093"/>
    </source>
</evidence>
<dbReference type="InterPro" id="IPR029045">
    <property type="entry name" value="ClpP/crotonase-like_dom_sf"/>
</dbReference>
<dbReference type="NCBIfam" id="NF004344">
    <property type="entry name" value="PRK05724.1"/>
    <property type="match status" value="1"/>
</dbReference>
<dbReference type="PROSITE" id="PS50989">
    <property type="entry name" value="COA_CT_CTER"/>
    <property type="match status" value="1"/>
</dbReference>
<protein>
    <recommendedName>
        <fullName evidence="10">Acetyl-coenzyme A carboxylase carboxyl transferase subunit alpha</fullName>
        <shortName evidence="10">ACCase subunit alpha</shortName>
        <shortName evidence="10">Acetyl-CoA carboxylase carboxyltransferase subunit alpha</shortName>
        <ecNumber evidence="10">2.1.3.15</ecNumber>
    </recommendedName>
</protein>
<dbReference type="PRINTS" id="PR01069">
    <property type="entry name" value="ACCCTRFRASEA"/>
</dbReference>
<dbReference type="AlphaFoldDB" id="A0A537J8L7"/>
<evidence type="ECO:0000256" key="9">
    <source>
        <dbReference type="ARBA" id="ARBA00049152"/>
    </source>
</evidence>
<organism evidence="13 14">
    <name type="scientific">Candidatus Segetimicrobium genomatis</name>
    <dbReference type="NCBI Taxonomy" id="2569760"/>
    <lineage>
        <taxon>Bacteria</taxon>
        <taxon>Bacillati</taxon>
        <taxon>Candidatus Sysuimicrobiota</taxon>
        <taxon>Candidatus Sysuimicrobiia</taxon>
        <taxon>Candidatus Sysuimicrobiales</taxon>
        <taxon>Candidatus Segetimicrobiaceae</taxon>
        <taxon>Candidatus Segetimicrobium</taxon>
    </lineage>
</organism>
<keyword evidence="5 10" id="KW-0276">Fatty acid metabolism</keyword>
<evidence type="ECO:0000259" key="12">
    <source>
        <dbReference type="PROSITE" id="PS50989"/>
    </source>
</evidence>
<keyword evidence="6 10" id="KW-0067">ATP-binding</keyword>
<evidence type="ECO:0000256" key="10">
    <source>
        <dbReference type="HAMAP-Rule" id="MF_00823"/>
    </source>
</evidence>
<accession>A0A537J8L7</accession>
<dbReference type="GO" id="GO:0009317">
    <property type="term" value="C:acetyl-CoA carboxylase complex"/>
    <property type="evidence" value="ECO:0007669"/>
    <property type="project" value="InterPro"/>
</dbReference>
<sequence>MAIPSNLAGPADRSGASEPSDAAGERLERDLERIERKIDELKRITAADKSVDLTQQIAALTARAEGLREAIAQDPTPWQTVQLARHPGRPKVSDYIGGLTTEFVELHGDRAFRDDPAIIGGLGLVDGHTAAVVGHAKGRDTRENIARNFGSPNPEGYRKALRIMRLAEKLRAPVVTLIDTQGASPGKEAEERGQSEAIAGGLLGMSRLRAPIVAVITGEGGSGGALAIGVGDVVLMLDKAIYSVISPEGCAAILWRDGSRGREAARALRLTARDLLGFGVVDEVIPEPSGGAHRHPDQTVAAVAAAVRRHLAALTALPAEDLLKARYEKYRRLGYLKDLGQTAAPAGAQGASGTAGEGA</sequence>
<evidence type="ECO:0000256" key="4">
    <source>
        <dbReference type="ARBA" id="ARBA00022741"/>
    </source>
</evidence>
<proteinExistence type="inferred from homology"/>
<dbReference type="GO" id="GO:0016743">
    <property type="term" value="F:carboxyl- or carbamoyltransferase activity"/>
    <property type="evidence" value="ECO:0007669"/>
    <property type="project" value="UniProtKB-UniRule"/>
</dbReference>
<dbReference type="NCBIfam" id="NF041504">
    <property type="entry name" value="AccA_sub"/>
    <property type="match status" value="1"/>
</dbReference>
<dbReference type="EC" id="2.1.3.15" evidence="10"/>
<keyword evidence="3 10" id="KW-0808">Transferase</keyword>
<evidence type="ECO:0000256" key="5">
    <source>
        <dbReference type="ARBA" id="ARBA00022832"/>
    </source>
</evidence>
<dbReference type="UniPathway" id="UPA00655">
    <property type="reaction ID" value="UER00711"/>
</dbReference>
<feature type="domain" description="CoA carboxyltransferase C-terminal" evidence="12">
    <location>
        <begin position="59"/>
        <end position="313"/>
    </location>
</feature>
<dbReference type="NCBIfam" id="TIGR00513">
    <property type="entry name" value="accA"/>
    <property type="match status" value="1"/>
</dbReference>
<evidence type="ECO:0000256" key="1">
    <source>
        <dbReference type="ARBA" id="ARBA00004956"/>
    </source>
</evidence>
<dbReference type="HAMAP" id="MF_00823">
    <property type="entry name" value="AcetylCoA_CT_alpha"/>
    <property type="match status" value="1"/>
</dbReference>
<dbReference type="PANTHER" id="PTHR42853">
    <property type="entry name" value="ACETYL-COENZYME A CARBOXYLASE CARBOXYL TRANSFERASE SUBUNIT ALPHA"/>
    <property type="match status" value="1"/>
</dbReference>
<dbReference type="GO" id="GO:2001295">
    <property type="term" value="P:malonyl-CoA biosynthetic process"/>
    <property type="evidence" value="ECO:0007669"/>
    <property type="project" value="UniProtKB-UniRule"/>
</dbReference>
<evidence type="ECO:0000256" key="8">
    <source>
        <dbReference type="ARBA" id="ARBA00023160"/>
    </source>
</evidence>
<name>A0A537J8L7_9BACT</name>
<evidence type="ECO:0000256" key="11">
    <source>
        <dbReference type="SAM" id="MobiDB-lite"/>
    </source>
</evidence>
<dbReference type="SUPFAM" id="SSF52096">
    <property type="entry name" value="ClpP/crotonase"/>
    <property type="match status" value="1"/>
</dbReference>
<dbReference type="InterPro" id="IPR011763">
    <property type="entry name" value="COA_CT_C"/>
</dbReference>
<comment type="pathway">
    <text evidence="1 10">Lipid metabolism; malonyl-CoA biosynthesis; malonyl-CoA from acetyl-CoA: step 1/1.</text>
</comment>
<evidence type="ECO:0000313" key="13">
    <source>
        <dbReference type="EMBL" id="TMI79840.1"/>
    </source>
</evidence>
<reference evidence="13 14" key="1">
    <citation type="journal article" date="2019" name="Nat. Microbiol.">
        <title>Mediterranean grassland soil C-N compound turnover is dependent on rainfall and depth, and is mediated by genomically divergent microorganisms.</title>
        <authorList>
            <person name="Diamond S."/>
            <person name="Andeer P.F."/>
            <person name="Li Z."/>
            <person name="Crits-Christoph A."/>
            <person name="Burstein D."/>
            <person name="Anantharaman K."/>
            <person name="Lane K.R."/>
            <person name="Thomas B.C."/>
            <person name="Pan C."/>
            <person name="Northen T.R."/>
            <person name="Banfield J.F."/>
        </authorList>
    </citation>
    <scope>NUCLEOTIDE SEQUENCE [LARGE SCALE GENOMIC DNA]</scope>
    <source>
        <strain evidence="13">NP_6</strain>
    </source>
</reference>
<comment type="subcellular location">
    <subcellularLocation>
        <location evidence="10">Cytoplasm</location>
    </subcellularLocation>
</comment>
<comment type="catalytic activity">
    <reaction evidence="9 10">
        <text>N(6)-carboxybiotinyl-L-lysyl-[protein] + acetyl-CoA = N(6)-biotinyl-L-lysyl-[protein] + malonyl-CoA</text>
        <dbReference type="Rhea" id="RHEA:54728"/>
        <dbReference type="Rhea" id="RHEA-COMP:10505"/>
        <dbReference type="Rhea" id="RHEA-COMP:10506"/>
        <dbReference type="ChEBI" id="CHEBI:57288"/>
        <dbReference type="ChEBI" id="CHEBI:57384"/>
        <dbReference type="ChEBI" id="CHEBI:83144"/>
        <dbReference type="ChEBI" id="CHEBI:83145"/>
        <dbReference type="EC" id="2.1.3.15"/>
    </reaction>
</comment>
<dbReference type="InterPro" id="IPR001095">
    <property type="entry name" value="Acetyl_CoA_COase_a_su"/>
</dbReference>
<comment type="function">
    <text evidence="10">Component of the acetyl coenzyme A carboxylase (ACC) complex. First, biotin carboxylase catalyzes the carboxylation of biotin on its carrier protein (BCCP) and then the CO(2) group is transferred by the carboxyltransferase to acetyl-CoA to form malonyl-CoA.</text>
</comment>
<feature type="region of interest" description="Disordered" evidence="11">
    <location>
        <begin position="1"/>
        <end position="27"/>
    </location>
</feature>
<keyword evidence="4 10" id="KW-0547">Nucleotide-binding</keyword>
<dbReference type="Proteomes" id="UP000318093">
    <property type="component" value="Unassembled WGS sequence"/>
</dbReference>
<keyword evidence="2 10" id="KW-0444">Lipid biosynthesis</keyword>
<evidence type="ECO:0000256" key="2">
    <source>
        <dbReference type="ARBA" id="ARBA00022516"/>
    </source>
</evidence>
<dbReference type="EMBL" id="VBAN01000297">
    <property type="protein sequence ID" value="TMI79840.1"/>
    <property type="molecule type" value="Genomic_DNA"/>
</dbReference>
<evidence type="ECO:0000256" key="3">
    <source>
        <dbReference type="ARBA" id="ARBA00022679"/>
    </source>
</evidence>
<dbReference type="Pfam" id="PF03255">
    <property type="entry name" value="ACCA"/>
    <property type="match status" value="1"/>
</dbReference>
<keyword evidence="8 10" id="KW-0275">Fatty acid biosynthesis</keyword>
<dbReference type="GO" id="GO:0005524">
    <property type="term" value="F:ATP binding"/>
    <property type="evidence" value="ECO:0007669"/>
    <property type="project" value="UniProtKB-KW"/>
</dbReference>
<evidence type="ECO:0000256" key="6">
    <source>
        <dbReference type="ARBA" id="ARBA00022840"/>
    </source>
</evidence>
<dbReference type="Gene3D" id="3.90.226.10">
    <property type="entry name" value="2-enoyl-CoA Hydratase, Chain A, domain 1"/>
    <property type="match status" value="1"/>
</dbReference>
<dbReference type="PANTHER" id="PTHR42853:SF3">
    <property type="entry name" value="ACETYL-COENZYME A CARBOXYLASE CARBOXYL TRANSFERASE SUBUNIT ALPHA, CHLOROPLASTIC"/>
    <property type="match status" value="1"/>
</dbReference>
<keyword evidence="13" id="KW-0436">Ligase</keyword>
<keyword evidence="10" id="KW-0963">Cytoplasm</keyword>
<comment type="similarity">
    <text evidence="10">Belongs to the AccA family.</text>
</comment>